<name>A0ABT9XJ86_9BACL</name>
<keyword evidence="2" id="KW-0472">Membrane</keyword>
<protein>
    <submittedName>
        <fullName evidence="4">Lysophospholipase L1-like esterase</fullName>
    </submittedName>
</protein>
<organism evidence="4 5">
    <name type="scientific">Alicyclobacillus cycloheptanicus</name>
    <dbReference type="NCBI Taxonomy" id="1457"/>
    <lineage>
        <taxon>Bacteria</taxon>
        <taxon>Bacillati</taxon>
        <taxon>Bacillota</taxon>
        <taxon>Bacilli</taxon>
        <taxon>Bacillales</taxon>
        <taxon>Alicyclobacillaceae</taxon>
        <taxon>Alicyclobacillus</taxon>
    </lineage>
</organism>
<dbReference type="RefSeq" id="WP_274456768.1">
    <property type="nucleotide sequence ID" value="NZ_CP067097.1"/>
</dbReference>
<proteinExistence type="predicted"/>
<evidence type="ECO:0000256" key="2">
    <source>
        <dbReference type="SAM" id="Phobius"/>
    </source>
</evidence>
<dbReference type="Pfam" id="PF13472">
    <property type="entry name" value="Lipase_GDSL_2"/>
    <property type="match status" value="1"/>
</dbReference>
<dbReference type="SUPFAM" id="SSF52266">
    <property type="entry name" value="SGNH hydrolase"/>
    <property type="match status" value="1"/>
</dbReference>
<gene>
    <name evidence="4" type="ORF">J2S03_001628</name>
</gene>
<dbReference type="CDD" id="cd00229">
    <property type="entry name" value="SGNH_hydrolase"/>
    <property type="match status" value="1"/>
</dbReference>
<comment type="caution">
    <text evidence="4">The sequence shown here is derived from an EMBL/GenBank/DDBJ whole genome shotgun (WGS) entry which is preliminary data.</text>
</comment>
<dbReference type="EMBL" id="JAUSTP010000010">
    <property type="protein sequence ID" value="MDQ0189781.1"/>
    <property type="molecule type" value="Genomic_DNA"/>
</dbReference>
<keyword evidence="2" id="KW-0812">Transmembrane</keyword>
<evidence type="ECO:0000313" key="5">
    <source>
        <dbReference type="Proteomes" id="UP001232973"/>
    </source>
</evidence>
<evidence type="ECO:0000256" key="1">
    <source>
        <dbReference type="SAM" id="MobiDB-lite"/>
    </source>
</evidence>
<feature type="compositionally biased region" description="Polar residues" evidence="1">
    <location>
        <begin position="268"/>
        <end position="277"/>
    </location>
</feature>
<reference evidence="4 5" key="1">
    <citation type="submission" date="2023-07" db="EMBL/GenBank/DDBJ databases">
        <title>Genomic Encyclopedia of Type Strains, Phase IV (KMG-IV): sequencing the most valuable type-strain genomes for metagenomic binning, comparative biology and taxonomic classification.</title>
        <authorList>
            <person name="Goeker M."/>
        </authorList>
    </citation>
    <scope>NUCLEOTIDE SEQUENCE [LARGE SCALE GENOMIC DNA]</scope>
    <source>
        <strain evidence="4 5">DSM 4006</strain>
    </source>
</reference>
<dbReference type="InterPro" id="IPR013830">
    <property type="entry name" value="SGNH_hydro"/>
</dbReference>
<sequence length="277" mass="31886">MNETSGLHPGLRKHTARGRAIVCLMGIFALVCAFLVRGRVEGDLIPVLSMLPTSRVETVDVFGGSMTDGWLDPTRDSFVHRAFQWRSITTPTRYRYMNYAIPGYTALRFSQRYPGRFQRILFHQHPQVVVIAWGLENDMNSRHRDTVRVFGRAVKQEIAQSLRAHAVVLLVTPPVTKELDTVDHRRVYTYIHELFRVGASFHNPNVIDMNVYQQMQSYMKAHHQTYKQYYGNAWHPNRAGHILAGRILARDLQQHFGNGPIQWKPRHSSNQGPTTNL</sequence>
<feature type="transmembrane region" description="Helical" evidence="2">
    <location>
        <begin position="21"/>
        <end position="40"/>
    </location>
</feature>
<accession>A0ABT9XJ86</accession>
<keyword evidence="5" id="KW-1185">Reference proteome</keyword>
<evidence type="ECO:0000313" key="4">
    <source>
        <dbReference type="EMBL" id="MDQ0189781.1"/>
    </source>
</evidence>
<dbReference type="Gene3D" id="3.40.50.1110">
    <property type="entry name" value="SGNH hydrolase"/>
    <property type="match status" value="1"/>
</dbReference>
<feature type="domain" description="SGNH hydrolase-type esterase" evidence="3">
    <location>
        <begin position="61"/>
        <end position="241"/>
    </location>
</feature>
<dbReference type="InterPro" id="IPR036514">
    <property type="entry name" value="SGNH_hydro_sf"/>
</dbReference>
<dbReference type="Proteomes" id="UP001232973">
    <property type="component" value="Unassembled WGS sequence"/>
</dbReference>
<keyword evidence="2" id="KW-1133">Transmembrane helix</keyword>
<evidence type="ECO:0000259" key="3">
    <source>
        <dbReference type="Pfam" id="PF13472"/>
    </source>
</evidence>
<feature type="region of interest" description="Disordered" evidence="1">
    <location>
        <begin position="258"/>
        <end position="277"/>
    </location>
</feature>